<keyword evidence="4" id="KW-1185">Reference proteome</keyword>
<name>A0A9X2KFY7_9HYPH</name>
<proteinExistence type="predicted"/>
<dbReference type="AlphaFoldDB" id="A0A9X2KFY7"/>
<keyword evidence="2" id="KW-0812">Transmembrane</keyword>
<evidence type="ECO:0000313" key="3">
    <source>
        <dbReference type="EMBL" id="MCP3056978.1"/>
    </source>
</evidence>
<keyword evidence="2" id="KW-1133">Transmembrane helix</keyword>
<organism evidence="3 4">
    <name type="scientific">Aurantimonas marianensis</name>
    <dbReference type="NCBI Taxonomy" id="2920428"/>
    <lineage>
        <taxon>Bacteria</taxon>
        <taxon>Pseudomonadati</taxon>
        <taxon>Pseudomonadota</taxon>
        <taxon>Alphaproteobacteria</taxon>
        <taxon>Hyphomicrobiales</taxon>
        <taxon>Aurantimonadaceae</taxon>
        <taxon>Aurantimonas</taxon>
    </lineage>
</organism>
<sequence>MGRIVRLFMGAATGAAFVIIVLVSAIWLTDDLRNGDQDAPSTYREAQSHSPRIVPPIAPGAHGFGNSGTSDQVPRESADNAENGEQYFAKADLDAQRSMARSTVQVVYATWFMAVLTAFGVYLIYRTLLYTRQAAVDTGVAARAAEGAVDEARRTTLITSEQARLTLRADIPYVYLAKLPEIARIAPRRVPSRRTLAVISLENFGRTAAIIKRVRYGHSTASDLSRDVAYPQDVRFEAPVRPNDIATTKEKVWIEWSAAEMDAINSGSGFWLYAAVEYVDYLGTRYDVRCYARWSGPSFAEIGEADTPDGVPEGYWREQTKIGDG</sequence>
<reference evidence="3" key="1">
    <citation type="submission" date="2022-03" db="EMBL/GenBank/DDBJ databases">
        <title>Aurantimonas Liuensis sp. Nov., isolated from the hadal seawater of the Mariana Trench.</title>
        <authorList>
            <person name="Liu R."/>
        </authorList>
    </citation>
    <scope>NUCLEOTIDE SEQUENCE</scope>
    <source>
        <strain evidence="3">LRZ36</strain>
    </source>
</reference>
<keyword evidence="2" id="KW-0472">Membrane</keyword>
<feature type="region of interest" description="Disordered" evidence="1">
    <location>
        <begin position="38"/>
        <end position="79"/>
    </location>
</feature>
<evidence type="ECO:0000256" key="1">
    <source>
        <dbReference type="SAM" id="MobiDB-lite"/>
    </source>
</evidence>
<dbReference type="EMBL" id="JALHBS010000116">
    <property type="protein sequence ID" value="MCP3056978.1"/>
    <property type="molecule type" value="Genomic_DNA"/>
</dbReference>
<comment type="caution">
    <text evidence="3">The sequence shown here is derived from an EMBL/GenBank/DDBJ whole genome shotgun (WGS) entry which is preliminary data.</text>
</comment>
<dbReference type="Proteomes" id="UP001155220">
    <property type="component" value="Unassembled WGS sequence"/>
</dbReference>
<dbReference type="RefSeq" id="WP_253965779.1">
    <property type="nucleotide sequence ID" value="NZ_JALHBS010000116.1"/>
</dbReference>
<feature type="transmembrane region" description="Helical" evidence="2">
    <location>
        <begin position="7"/>
        <end position="28"/>
    </location>
</feature>
<accession>A0A9X2KFY7</accession>
<evidence type="ECO:0000313" key="4">
    <source>
        <dbReference type="Proteomes" id="UP001155220"/>
    </source>
</evidence>
<feature type="transmembrane region" description="Helical" evidence="2">
    <location>
        <begin position="106"/>
        <end position="125"/>
    </location>
</feature>
<gene>
    <name evidence="3" type="ORF">MJ956_17780</name>
</gene>
<evidence type="ECO:0000256" key="2">
    <source>
        <dbReference type="SAM" id="Phobius"/>
    </source>
</evidence>
<protein>
    <submittedName>
        <fullName evidence="3">Uncharacterized protein</fullName>
    </submittedName>
</protein>